<dbReference type="InterPro" id="IPR052748">
    <property type="entry name" value="ISR_Activator"/>
</dbReference>
<dbReference type="AlphaFoldDB" id="A0A3B1ALI7"/>
<accession>A0A3B1ALI7</accession>
<proteinExistence type="predicted"/>
<dbReference type="Gene3D" id="1.25.40.10">
    <property type="entry name" value="Tetratricopeptide repeat domain"/>
    <property type="match status" value="1"/>
</dbReference>
<dbReference type="InterPro" id="IPR011990">
    <property type="entry name" value="TPR-like_helical_dom_sf"/>
</dbReference>
<evidence type="ECO:0000313" key="1">
    <source>
        <dbReference type="EMBL" id="VAW94734.1"/>
    </source>
</evidence>
<organism evidence="1">
    <name type="scientific">hydrothermal vent metagenome</name>
    <dbReference type="NCBI Taxonomy" id="652676"/>
    <lineage>
        <taxon>unclassified sequences</taxon>
        <taxon>metagenomes</taxon>
        <taxon>ecological metagenomes</taxon>
    </lineage>
</organism>
<name>A0A3B1ALI7_9ZZZZ</name>
<gene>
    <name evidence="1" type="ORF">MNBD_GAMMA23-1164</name>
</gene>
<dbReference type="PANTHER" id="PTHR45011">
    <property type="entry name" value="DAP3-BINDING CELL DEATH ENHANCER 1"/>
    <property type="match status" value="1"/>
</dbReference>
<dbReference type="SUPFAM" id="SSF81901">
    <property type="entry name" value="HCP-like"/>
    <property type="match status" value="1"/>
</dbReference>
<sequence length="268" mass="29761">MSKVKAKRRQQNNVKSKMTLILFATVVFLLIIGQQIAHSAAKQTLNKISYSEMEAINKGMGLIKISARVQVQNEQFNAAVKAYIEEEYALALRLFEPLAMQGHSASQYYLGVLHDMGIESAGNARVAYQWYRLAAIGGDDRAQHNLAVAYAKGEGVEANLVKAMKWWMLSSLQGNADSQYNLGILYAMGQGSVQRDIVKAIKWWRKAATSGDAVAQFNLGTIYANGDSGAKNYCEAERWWVQSAESGFSEAYAALTVLRKRSDYYSCE</sequence>
<dbReference type="InterPro" id="IPR006597">
    <property type="entry name" value="Sel1-like"/>
</dbReference>
<protein>
    <recommendedName>
        <fullName evidence="2">TETRATRICOPEPTIDE REPEAT FAMILY PROTEIN</fullName>
    </recommendedName>
</protein>
<dbReference type="PANTHER" id="PTHR45011:SF1">
    <property type="entry name" value="DAP3-BINDING CELL DEATH ENHANCER 1"/>
    <property type="match status" value="1"/>
</dbReference>
<dbReference type="Pfam" id="PF08238">
    <property type="entry name" value="Sel1"/>
    <property type="match status" value="5"/>
</dbReference>
<evidence type="ECO:0008006" key="2">
    <source>
        <dbReference type="Google" id="ProtNLM"/>
    </source>
</evidence>
<dbReference type="SMART" id="SM00671">
    <property type="entry name" value="SEL1"/>
    <property type="match status" value="4"/>
</dbReference>
<dbReference type="EMBL" id="UOFT01000040">
    <property type="protein sequence ID" value="VAW94734.1"/>
    <property type="molecule type" value="Genomic_DNA"/>
</dbReference>
<reference evidence="1" key="1">
    <citation type="submission" date="2018-06" db="EMBL/GenBank/DDBJ databases">
        <authorList>
            <person name="Zhirakovskaya E."/>
        </authorList>
    </citation>
    <scope>NUCLEOTIDE SEQUENCE</scope>
</reference>